<proteinExistence type="predicted"/>
<feature type="compositionally biased region" description="Polar residues" evidence="1">
    <location>
        <begin position="32"/>
        <end position="41"/>
    </location>
</feature>
<reference evidence="2" key="1">
    <citation type="journal article" date="2014" name="Front. Microbiol.">
        <title>High frequency of phylogenetically diverse reductive dehalogenase-homologous genes in deep subseafloor sedimentary metagenomes.</title>
        <authorList>
            <person name="Kawai M."/>
            <person name="Futagami T."/>
            <person name="Toyoda A."/>
            <person name="Takaki Y."/>
            <person name="Nishi S."/>
            <person name="Hori S."/>
            <person name="Arai W."/>
            <person name="Tsubouchi T."/>
            <person name="Morono Y."/>
            <person name="Uchiyama I."/>
            <person name="Ito T."/>
            <person name="Fujiyama A."/>
            <person name="Inagaki F."/>
            <person name="Takami H."/>
        </authorList>
    </citation>
    <scope>NUCLEOTIDE SEQUENCE</scope>
    <source>
        <strain evidence="2">Expedition CK06-06</strain>
    </source>
</reference>
<evidence type="ECO:0000313" key="2">
    <source>
        <dbReference type="EMBL" id="GAI70536.1"/>
    </source>
</evidence>
<sequence>MRKTKPPQGRYFLIIYFDDAMSTLRSGGTGKTGTESLSQFDTDMDMGPDP</sequence>
<name>X1RUC9_9ZZZZ</name>
<comment type="caution">
    <text evidence="2">The sequence shown here is derived from an EMBL/GenBank/DDBJ whole genome shotgun (WGS) entry which is preliminary data.</text>
</comment>
<protein>
    <submittedName>
        <fullName evidence="2">Uncharacterized protein</fullName>
    </submittedName>
</protein>
<dbReference type="AlphaFoldDB" id="X1RUC9"/>
<feature type="non-terminal residue" evidence="2">
    <location>
        <position position="50"/>
    </location>
</feature>
<organism evidence="2">
    <name type="scientific">marine sediment metagenome</name>
    <dbReference type="NCBI Taxonomy" id="412755"/>
    <lineage>
        <taxon>unclassified sequences</taxon>
        <taxon>metagenomes</taxon>
        <taxon>ecological metagenomes</taxon>
    </lineage>
</organism>
<evidence type="ECO:0000256" key="1">
    <source>
        <dbReference type="SAM" id="MobiDB-lite"/>
    </source>
</evidence>
<accession>X1RUC9</accession>
<dbReference type="EMBL" id="BARW01002346">
    <property type="protein sequence ID" value="GAI70536.1"/>
    <property type="molecule type" value="Genomic_DNA"/>
</dbReference>
<gene>
    <name evidence="2" type="ORF">S12H4_06612</name>
</gene>
<feature type="region of interest" description="Disordered" evidence="1">
    <location>
        <begin position="25"/>
        <end position="50"/>
    </location>
</feature>